<dbReference type="PRINTS" id="PR00259">
    <property type="entry name" value="TMFOUR"/>
</dbReference>
<comment type="similarity">
    <text evidence="2 7">Belongs to the tetraspanin (TM4SF) family.</text>
</comment>
<evidence type="ECO:0000313" key="10">
    <source>
        <dbReference type="Proteomes" id="UP000034805"/>
    </source>
</evidence>
<dbReference type="PANTHER" id="PTHR19282:SF456">
    <property type="entry name" value="CD63 MOLECULE"/>
    <property type="match status" value="1"/>
</dbReference>
<evidence type="ECO:0000256" key="7">
    <source>
        <dbReference type="RuleBase" id="RU361218"/>
    </source>
</evidence>
<dbReference type="RefSeq" id="XP_018616216.1">
    <property type="nucleotide sequence ID" value="XM_018760700.2"/>
</dbReference>
<proteinExistence type="inferred from homology"/>
<dbReference type="SUPFAM" id="SSF48652">
    <property type="entry name" value="Tetraspanin"/>
    <property type="match status" value="1"/>
</dbReference>
<evidence type="ECO:0000313" key="9">
    <source>
        <dbReference type="Ensembl" id="ENSSFOP00015040925.1"/>
    </source>
</evidence>
<keyword evidence="4 7" id="KW-1133">Transmembrane helix</keyword>
<dbReference type="Pfam" id="PF00335">
    <property type="entry name" value="Tetraspanin"/>
    <property type="match status" value="1"/>
</dbReference>
<dbReference type="GeneTree" id="ENSGT00940000156832"/>
<feature type="transmembrane region" description="Helical" evidence="7">
    <location>
        <begin position="55"/>
        <end position="76"/>
    </location>
</feature>
<dbReference type="GO" id="GO:0005886">
    <property type="term" value="C:plasma membrane"/>
    <property type="evidence" value="ECO:0007669"/>
    <property type="project" value="TreeGrafter"/>
</dbReference>
<dbReference type="GeneID" id="108939392"/>
<dbReference type="Proteomes" id="UP000694397">
    <property type="component" value="Chromosome 19"/>
</dbReference>
<reference evidence="9" key="3">
    <citation type="submission" date="2025-05" db="UniProtKB">
        <authorList>
            <consortium name="Ensembl"/>
        </authorList>
    </citation>
    <scope>IDENTIFICATION</scope>
</reference>
<organism evidence="8 10">
    <name type="scientific">Scleropages formosus</name>
    <name type="common">Asian bonytongue</name>
    <name type="synonym">Osteoglossum formosum</name>
    <dbReference type="NCBI Taxonomy" id="113540"/>
    <lineage>
        <taxon>Eukaryota</taxon>
        <taxon>Metazoa</taxon>
        <taxon>Chordata</taxon>
        <taxon>Craniata</taxon>
        <taxon>Vertebrata</taxon>
        <taxon>Euteleostomi</taxon>
        <taxon>Actinopterygii</taxon>
        <taxon>Neopterygii</taxon>
        <taxon>Teleostei</taxon>
        <taxon>Osteoglossocephala</taxon>
        <taxon>Osteoglossomorpha</taxon>
        <taxon>Osteoglossiformes</taxon>
        <taxon>Osteoglossidae</taxon>
        <taxon>Scleropages</taxon>
    </lineage>
</organism>
<keyword evidence="6" id="KW-1015">Disulfide bond</keyword>
<evidence type="ECO:0000256" key="4">
    <source>
        <dbReference type="ARBA" id="ARBA00022989"/>
    </source>
</evidence>
<gene>
    <name evidence="9" type="primary">CD63</name>
    <name evidence="8" type="ORF">Z043_114924</name>
</gene>
<feature type="transmembrane region" description="Helical" evidence="7">
    <location>
        <begin position="12"/>
        <end position="35"/>
    </location>
</feature>
<dbReference type="CTD" id="967"/>
<dbReference type="InterPro" id="IPR018499">
    <property type="entry name" value="Tetraspanin/Peripherin"/>
</dbReference>
<feature type="transmembrane region" description="Helical" evidence="7">
    <location>
        <begin position="83"/>
        <end position="107"/>
    </location>
</feature>
<protein>
    <recommendedName>
        <fullName evidence="7">Tetraspanin</fullName>
    </recommendedName>
</protein>
<evidence type="ECO:0000313" key="8">
    <source>
        <dbReference type="EMBL" id="KPP66561.1"/>
    </source>
</evidence>
<name>A0A0N8JYH6_SCLFO</name>
<dbReference type="AlphaFoldDB" id="A0A0N8JYH6"/>
<dbReference type="PIRSF" id="PIRSF002419">
    <property type="entry name" value="Tetraspanin"/>
    <property type="match status" value="1"/>
</dbReference>
<keyword evidence="3 7" id="KW-0812">Transmembrane</keyword>
<feature type="disulfide bond" evidence="6">
    <location>
        <begin position="145"/>
        <end position="176"/>
    </location>
</feature>
<dbReference type="Ensembl" id="ENSSFOT00015079234.1">
    <property type="protein sequence ID" value="ENSSFOP00015040925.1"/>
    <property type="gene ID" value="ENSSFOG00015033138.1"/>
</dbReference>
<dbReference type="PANTHER" id="PTHR19282">
    <property type="entry name" value="TETRASPANIN"/>
    <property type="match status" value="1"/>
</dbReference>
<dbReference type="STRING" id="113540.ENSSFOP00015040925"/>
<dbReference type="InterPro" id="IPR008952">
    <property type="entry name" value="Tetraspanin_EC2_sf"/>
</dbReference>
<evidence type="ECO:0000256" key="1">
    <source>
        <dbReference type="ARBA" id="ARBA00004141"/>
    </source>
</evidence>
<comment type="subcellular location">
    <subcellularLocation>
        <location evidence="1 7">Membrane</location>
        <topology evidence="1 7">Multi-pass membrane protein</topology>
    </subcellularLocation>
</comment>
<dbReference type="Proteomes" id="UP000034805">
    <property type="component" value="Unassembled WGS sequence"/>
</dbReference>
<dbReference type="EMBL" id="JARO02005559">
    <property type="protein sequence ID" value="KPP66561.1"/>
    <property type="molecule type" value="Genomic_DNA"/>
</dbReference>
<dbReference type="InterPro" id="IPR000301">
    <property type="entry name" value="Tetraspanin_animals"/>
</dbReference>
<dbReference type="OrthoDB" id="10033535at2759"/>
<evidence type="ECO:0000256" key="2">
    <source>
        <dbReference type="ARBA" id="ARBA00006840"/>
    </source>
</evidence>
<evidence type="ECO:0000256" key="6">
    <source>
        <dbReference type="PIRSR" id="PIRSR002419-1"/>
    </source>
</evidence>
<keyword evidence="11" id="KW-1185">Reference proteome</keyword>
<dbReference type="InterPro" id="IPR018503">
    <property type="entry name" value="Tetraspanin_CS"/>
</dbReference>
<reference evidence="9 11" key="2">
    <citation type="submission" date="2019-04" db="EMBL/GenBank/DDBJ databases">
        <authorList>
            <consortium name="Wellcome Sanger Institute Data Sharing"/>
        </authorList>
    </citation>
    <scope>NUCLEOTIDE SEQUENCE [LARGE SCALE GENOMIC DNA]</scope>
</reference>
<reference evidence="8 10" key="1">
    <citation type="submission" date="2015-08" db="EMBL/GenBank/DDBJ databases">
        <title>The genome of the Asian arowana (Scleropages formosus).</title>
        <authorList>
            <person name="Tan M.H."/>
            <person name="Gan H.M."/>
            <person name="Croft L.J."/>
            <person name="Austin C.M."/>
        </authorList>
    </citation>
    <scope>NUCLEOTIDE SEQUENCE [LARGE SCALE GENOMIC DNA]</scope>
    <source>
        <strain evidence="8">Aro1</strain>
    </source>
</reference>
<accession>A0A0N8JYH6</accession>
<feature type="transmembrane region" description="Helical" evidence="7">
    <location>
        <begin position="206"/>
        <end position="229"/>
    </location>
</feature>
<evidence type="ECO:0000313" key="11">
    <source>
        <dbReference type="Proteomes" id="UP000694397"/>
    </source>
</evidence>
<dbReference type="Gene3D" id="1.10.1450.10">
    <property type="entry name" value="Tetraspanin"/>
    <property type="match status" value="1"/>
</dbReference>
<sequence length="239" mass="26168">MAVEGGMKCVKFLVFFFNFIFWLCGLAVIVVGILVQLEMHKTIVMTNVSGSATPIVLIVVGVIIFFISFFGCCGAAKENYCMVTMFAILLSLIIIIEVGIIIAGYVFKGKLGGFVDEGLKDMVNQYNQSEKIREAMDDMQKELKCCGINSTSDWRDFGTDQKSVPDSCCKNVSTDCGKGSMHDSAKVYQEGCEKAVVDLLQKNVKWVIVGALVIAVVQILGIVFACVLMKGIRSGYEVM</sequence>
<dbReference type="PROSITE" id="PS00421">
    <property type="entry name" value="TM4_1"/>
    <property type="match status" value="1"/>
</dbReference>
<evidence type="ECO:0000256" key="5">
    <source>
        <dbReference type="ARBA" id="ARBA00023136"/>
    </source>
</evidence>
<dbReference type="GO" id="GO:1900746">
    <property type="term" value="P:regulation of vascular endothelial growth factor signaling pathway"/>
    <property type="evidence" value="ECO:0007669"/>
    <property type="project" value="TreeGrafter"/>
</dbReference>
<dbReference type="KEGG" id="sfm:108939392"/>
<evidence type="ECO:0000256" key="3">
    <source>
        <dbReference type="ARBA" id="ARBA00022692"/>
    </source>
</evidence>
<keyword evidence="5 7" id="KW-0472">Membrane</keyword>